<gene>
    <name evidence="1" type="ORF">SPARVUS_LOCUS1538346</name>
</gene>
<dbReference type="EMBL" id="CATNWA010001076">
    <property type="protein sequence ID" value="CAI9539092.1"/>
    <property type="molecule type" value="Genomic_DNA"/>
</dbReference>
<evidence type="ECO:0000313" key="2">
    <source>
        <dbReference type="Proteomes" id="UP001162483"/>
    </source>
</evidence>
<evidence type="ECO:0000313" key="1">
    <source>
        <dbReference type="EMBL" id="CAI9539092.1"/>
    </source>
</evidence>
<dbReference type="Proteomes" id="UP001162483">
    <property type="component" value="Unassembled WGS sequence"/>
</dbReference>
<name>A0ABN9AUX6_9NEOB</name>
<reference evidence="1" key="1">
    <citation type="submission" date="2023-05" db="EMBL/GenBank/DDBJ databases">
        <authorList>
            <person name="Stuckert A."/>
        </authorList>
    </citation>
    <scope>NUCLEOTIDE SEQUENCE</scope>
</reference>
<proteinExistence type="predicted"/>
<sequence length="45" mass="5068">MRSHSAHAQFGVYCYRGFFFFGRVHMIRTGPISTVQTEVRGSASS</sequence>
<accession>A0ABN9AUX6</accession>
<keyword evidence="2" id="KW-1185">Reference proteome</keyword>
<protein>
    <submittedName>
        <fullName evidence="1">Uncharacterized protein</fullName>
    </submittedName>
</protein>
<comment type="caution">
    <text evidence="1">The sequence shown here is derived from an EMBL/GenBank/DDBJ whole genome shotgun (WGS) entry which is preliminary data.</text>
</comment>
<organism evidence="1 2">
    <name type="scientific">Staurois parvus</name>
    <dbReference type="NCBI Taxonomy" id="386267"/>
    <lineage>
        <taxon>Eukaryota</taxon>
        <taxon>Metazoa</taxon>
        <taxon>Chordata</taxon>
        <taxon>Craniata</taxon>
        <taxon>Vertebrata</taxon>
        <taxon>Euteleostomi</taxon>
        <taxon>Amphibia</taxon>
        <taxon>Batrachia</taxon>
        <taxon>Anura</taxon>
        <taxon>Neobatrachia</taxon>
        <taxon>Ranoidea</taxon>
        <taxon>Ranidae</taxon>
        <taxon>Staurois</taxon>
    </lineage>
</organism>